<dbReference type="EMBL" id="JBHUOS010000015">
    <property type="protein sequence ID" value="MFD2917624.1"/>
    <property type="molecule type" value="Genomic_DNA"/>
</dbReference>
<organism evidence="1 2">
    <name type="scientific">Psychroserpens luteus</name>
    <dbReference type="NCBI Taxonomy" id="1434066"/>
    <lineage>
        <taxon>Bacteria</taxon>
        <taxon>Pseudomonadati</taxon>
        <taxon>Bacteroidota</taxon>
        <taxon>Flavobacteriia</taxon>
        <taxon>Flavobacteriales</taxon>
        <taxon>Flavobacteriaceae</taxon>
        <taxon>Psychroserpens</taxon>
    </lineage>
</organism>
<sequence length="59" mass="7231">MMRIENVYELEILDQKENYTIKLSPEYLAKFKFIYIKKHIWKKGNPYIATYSNTLYGFM</sequence>
<name>A0ABW5ZX62_9FLAO</name>
<keyword evidence="2" id="KW-1185">Reference proteome</keyword>
<evidence type="ECO:0000313" key="1">
    <source>
        <dbReference type="EMBL" id="MFD2917624.1"/>
    </source>
</evidence>
<reference evidence="2" key="1">
    <citation type="journal article" date="2019" name="Int. J. Syst. Evol. Microbiol.">
        <title>The Global Catalogue of Microorganisms (GCM) 10K type strain sequencing project: providing services to taxonomists for standard genome sequencing and annotation.</title>
        <authorList>
            <consortium name="The Broad Institute Genomics Platform"/>
            <consortium name="The Broad Institute Genome Sequencing Center for Infectious Disease"/>
            <person name="Wu L."/>
            <person name="Ma J."/>
        </authorList>
    </citation>
    <scope>NUCLEOTIDE SEQUENCE [LARGE SCALE GENOMIC DNA]</scope>
    <source>
        <strain evidence="2">KCTC 32514</strain>
    </source>
</reference>
<accession>A0ABW5ZX62</accession>
<comment type="caution">
    <text evidence="1">The sequence shown here is derived from an EMBL/GenBank/DDBJ whole genome shotgun (WGS) entry which is preliminary data.</text>
</comment>
<dbReference type="RefSeq" id="WP_194509709.1">
    <property type="nucleotide sequence ID" value="NZ_JADILU010000009.1"/>
</dbReference>
<gene>
    <name evidence="1" type="ORF">ACFS29_18370</name>
</gene>
<dbReference type="Proteomes" id="UP001597548">
    <property type="component" value="Unassembled WGS sequence"/>
</dbReference>
<proteinExistence type="predicted"/>
<evidence type="ECO:0000313" key="2">
    <source>
        <dbReference type="Proteomes" id="UP001597548"/>
    </source>
</evidence>
<protein>
    <submittedName>
        <fullName evidence="1">Uncharacterized protein</fullName>
    </submittedName>
</protein>